<dbReference type="InterPro" id="IPR043926">
    <property type="entry name" value="ABCG_dom"/>
</dbReference>
<comment type="subcellular location">
    <subcellularLocation>
        <location evidence="1">Membrane</location>
        <topology evidence="1">Multi-pass membrane protein</topology>
    </subcellularLocation>
</comment>
<organism evidence="11 12">
    <name type="scientific">Symbiodinium natans</name>
    <dbReference type="NCBI Taxonomy" id="878477"/>
    <lineage>
        <taxon>Eukaryota</taxon>
        <taxon>Sar</taxon>
        <taxon>Alveolata</taxon>
        <taxon>Dinophyceae</taxon>
        <taxon>Suessiales</taxon>
        <taxon>Symbiodiniaceae</taxon>
        <taxon>Symbiodinium</taxon>
    </lineage>
</organism>
<keyword evidence="7 9" id="KW-0472">Membrane</keyword>
<dbReference type="Proteomes" id="UP000604046">
    <property type="component" value="Unassembled WGS sequence"/>
</dbReference>
<keyword evidence="2" id="KW-0813">Transport</keyword>
<dbReference type="InterPro" id="IPR050352">
    <property type="entry name" value="ABCG_transporters"/>
</dbReference>
<feature type="transmembrane region" description="Helical" evidence="9">
    <location>
        <begin position="603"/>
        <end position="627"/>
    </location>
</feature>
<reference evidence="11" key="1">
    <citation type="submission" date="2021-02" db="EMBL/GenBank/DDBJ databases">
        <authorList>
            <person name="Dougan E. K."/>
            <person name="Rhodes N."/>
            <person name="Thang M."/>
            <person name="Chan C."/>
        </authorList>
    </citation>
    <scope>NUCLEOTIDE SEQUENCE</scope>
</reference>
<dbReference type="GO" id="GO:0140359">
    <property type="term" value="F:ABC-type transporter activity"/>
    <property type="evidence" value="ECO:0007669"/>
    <property type="project" value="InterPro"/>
</dbReference>
<feature type="transmembrane region" description="Helical" evidence="9">
    <location>
        <begin position="633"/>
        <end position="654"/>
    </location>
</feature>
<evidence type="ECO:0000313" key="11">
    <source>
        <dbReference type="EMBL" id="CAE7291004.1"/>
    </source>
</evidence>
<feature type="transmembrane region" description="Helical" evidence="9">
    <location>
        <begin position="490"/>
        <end position="513"/>
    </location>
</feature>
<evidence type="ECO:0000256" key="8">
    <source>
        <dbReference type="SAM" id="MobiDB-lite"/>
    </source>
</evidence>
<keyword evidence="6 9" id="KW-1133">Transmembrane helix</keyword>
<dbReference type="SUPFAM" id="SSF52540">
    <property type="entry name" value="P-loop containing nucleoside triphosphate hydrolases"/>
    <property type="match status" value="1"/>
</dbReference>
<comment type="caution">
    <text evidence="11">The sequence shown here is derived from an EMBL/GenBank/DDBJ whole genome shotgun (WGS) entry which is preliminary data.</text>
</comment>
<name>A0A812MZI5_9DINO</name>
<dbReference type="Pfam" id="PF00005">
    <property type="entry name" value="ABC_tran"/>
    <property type="match status" value="1"/>
</dbReference>
<gene>
    <name evidence="11" type="primary">W</name>
    <name evidence="11" type="ORF">SNAT2548_LOCUS15348</name>
</gene>
<dbReference type="PROSITE" id="PS00211">
    <property type="entry name" value="ABC_TRANSPORTER_1"/>
    <property type="match status" value="1"/>
</dbReference>
<dbReference type="GO" id="GO:0005524">
    <property type="term" value="F:ATP binding"/>
    <property type="evidence" value="ECO:0007669"/>
    <property type="project" value="UniProtKB-KW"/>
</dbReference>
<feature type="transmembrane region" description="Helical" evidence="9">
    <location>
        <begin position="12"/>
        <end position="35"/>
    </location>
</feature>
<dbReference type="GO" id="GO:0005886">
    <property type="term" value="C:plasma membrane"/>
    <property type="evidence" value="ECO:0007669"/>
    <property type="project" value="TreeGrafter"/>
</dbReference>
<feature type="compositionally biased region" description="Basic and acidic residues" evidence="8">
    <location>
        <begin position="136"/>
        <end position="151"/>
    </location>
</feature>
<evidence type="ECO:0000256" key="6">
    <source>
        <dbReference type="ARBA" id="ARBA00022989"/>
    </source>
</evidence>
<keyword evidence="3 9" id="KW-0812">Transmembrane</keyword>
<accession>A0A812MZI5</accession>
<evidence type="ECO:0000256" key="7">
    <source>
        <dbReference type="ARBA" id="ARBA00023136"/>
    </source>
</evidence>
<dbReference type="PROSITE" id="PS50893">
    <property type="entry name" value="ABC_TRANSPORTER_2"/>
    <property type="match status" value="1"/>
</dbReference>
<keyword evidence="5" id="KW-0067">ATP-binding</keyword>
<evidence type="ECO:0000313" key="12">
    <source>
        <dbReference type="Proteomes" id="UP000604046"/>
    </source>
</evidence>
<dbReference type="EMBL" id="CAJNDS010001946">
    <property type="protein sequence ID" value="CAE7291004.1"/>
    <property type="molecule type" value="Genomic_DNA"/>
</dbReference>
<dbReference type="InterPro" id="IPR017871">
    <property type="entry name" value="ABC_transporter-like_CS"/>
</dbReference>
<dbReference type="SMART" id="SM00382">
    <property type="entry name" value="AAA"/>
    <property type="match status" value="1"/>
</dbReference>
<dbReference type="Pfam" id="PF01061">
    <property type="entry name" value="ABC2_membrane"/>
    <property type="match status" value="2"/>
</dbReference>
<dbReference type="InterPro" id="IPR027417">
    <property type="entry name" value="P-loop_NTPase"/>
</dbReference>
<feature type="domain" description="ABC transporter" evidence="10">
    <location>
        <begin position="162"/>
        <end position="412"/>
    </location>
</feature>
<keyword evidence="12" id="KW-1185">Reference proteome</keyword>
<dbReference type="InterPro" id="IPR003593">
    <property type="entry name" value="AAA+_ATPase"/>
</dbReference>
<protein>
    <submittedName>
        <fullName evidence="11">W protein</fullName>
    </submittedName>
</protein>
<dbReference type="GO" id="GO:0016887">
    <property type="term" value="F:ATP hydrolysis activity"/>
    <property type="evidence" value="ECO:0007669"/>
    <property type="project" value="InterPro"/>
</dbReference>
<dbReference type="Pfam" id="PF19055">
    <property type="entry name" value="ABC2_membrane_7"/>
    <property type="match status" value="1"/>
</dbReference>
<evidence type="ECO:0000256" key="9">
    <source>
        <dbReference type="SAM" id="Phobius"/>
    </source>
</evidence>
<dbReference type="PANTHER" id="PTHR48041:SF139">
    <property type="entry name" value="PROTEIN SCARLET"/>
    <property type="match status" value="1"/>
</dbReference>
<dbReference type="OrthoDB" id="66620at2759"/>
<dbReference type="PANTHER" id="PTHR48041">
    <property type="entry name" value="ABC TRANSPORTER G FAMILY MEMBER 28"/>
    <property type="match status" value="1"/>
</dbReference>
<evidence type="ECO:0000256" key="3">
    <source>
        <dbReference type="ARBA" id="ARBA00022692"/>
    </source>
</evidence>
<evidence type="ECO:0000256" key="4">
    <source>
        <dbReference type="ARBA" id="ARBA00022741"/>
    </source>
</evidence>
<proteinExistence type="predicted"/>
<dbReference type="InterPro" id="IPR003439">
    <property type="entry name" value="ABC_transporter-like_ATP-bd"/>
</dbReference>
<evidence type="ECO:0000256" key="2">
    <source>
        <dbReference type="ARBA" id="ARBA00022448"/>
    </source>
</evidence>
<keyword evidence="4" id="KW-0547">Nucleotide-binding</keyword>
<evidence type="ECO:0000256" key="1">
    <source>
        <dbReference type="ARBA" id="ARBA00004141"/>
    </source>
</evidence>
<evidence type="ECO:0000256" key="5">
    <source>
        <dbReference type="ARBA" id="ARBA00022840"/>
    </source>
</evidence>
<dbReference type="InterPro" id="IPR013525">
    <property type="entry name" value="ABC2_TM"/>
</dbReference>
<feature type="transmembrane region" description="Helical" evidence="9">
    <location>
        <begin position="102"/>
        <end position="121"/>
    </location>
</feature>
<feature type="transmembrane region" description="Helical" evidence="9">
    <location>
        <begin position="519"/>
        <end position="541"/>
    </location>
</feature>
<feature type="region of interest" description="Disordered" evidence="8">
    <location>
        <begin position="131"/>
        <end position="151"/>
    </location>
</feature>
<dbReference type="AlphaFoldDB" id="A0A812MZI5"/>
<dbReference type="Gene3D" id="3.40.50.300">
    <property type="entry name" value="P-loop containing nucleotide triphosphate hydrolases"/>
    <property type="match status" value="1"/>
</dbReference>
<sequence length="658" mass="72462">MPQTFDGLGPEVAVSFSLASVAVARPLMMMGGLFINLESVPVGLVWLKAISMFRYSFEALMINQWQDFGTLPCEGPCIAENGEDVLVWSGINPDSASYTVSMLYLLIPLCCYHGLAFFCLMRRARPRQFEGAAPEDDTKGELRRQDEEKPKLTDIPRPELLMAWQNLTIEVQRNEIGKVQTCRILDGPGGHLEPGQLMAIMGPSGSGKSTLLKSIAGIGELPLMSGSSVQVNGGEWTPMMRDHCGFLFQDEQLFSGLTVREHLLFQCRFRMGLYSKAEREQRVDALLTELGLMKCQNTLIGNIGAGISGGERRRLAFATELLTEPSVLFADEATSGLDSAMAYSVCKMLKDFAQGEGSSRKRTVFATIHQPSEEVFNLFDKVMILVDGKAVYQGTPSGALGHYESLGLMCPHDESPADFFMRCVAVNAGEENARQEARENVQKLLGAVREVEVPKVPASQGQEKSLKTSSLAALGALVQREFLLRRRSKILFKAVVARTVLMAVLFGAMYWQIPNDQASWQSVMGLLNMIMINTFMTAGFGLTQELPLALRPAFRETTAGMYSISAWFWSKVIGDFPVDTVAPIVLSSTVFLMAGIGKTPESYLMFVLLTVITSHIGSAWGYLASMIGGRIEYAFALFLLTVFPFMTFNGVWMAKKQS</sequence>
<evidence type="ECO:0000259" key="10">
    <source>
        <dbReference type="PROSITE" id="PS50893"/>
    </source>
</evidence>